<dbReference type="RefSeq" id="WP_244516785.1">
    <property type="nucleotide sequence ID" value="NZ_FNIL01000006.1"/>
</dbReference>
<comment type="similarity">
    <text evidence="1">Belongs to the HpcH/HpaI aldolase family.</text>
</comment>
<evidence type="ECO:0000256" key="1">
    <source>
        <dbReference type="ARBA" id="ARBA00005568"/>
    </source>
</evidence>
<name>A0A1H0GCJ2_9BACI</name>
<dbReference type="InterPro" id="IPR005000">
    <property type="entry name" value="Aldolase/citrate-lyase_domain"/>
</dbReference>
<evidence type="ECO:0000256" key="3">
    <source>
        <dbReference type="ARBA" id="ARBA00023239"/>
    </source>
</evidence>
<accession>A0A1H0GCJ2</accession>
<keyword evidence="2" id="KW-0479">Metal-binding</keyword>
<evidence type="ECO:0000313" key="6">
    <source>
        <dbReference type="Proteomes" id="UP000198778"/>
    </source>
</evidence>
<dbReference type="InterPro" id="IPR040442">
    <property type="entry name" value="Pyrv_kinase-like_dom_sf"/>
</dbReference>
<dbReference type="Pfam" id="PF03328">
    <property type="entry name" value="HpcH_HpaI"/>
    <property type="match status" value="1"/>
</dbReference>
<dbReference type="EMBL" id="FNIL01000006">
    <property type="protein sequence ID" value="SDO04580.1"/>
    <property type="molecule type" value="Genomic_DNA"/>
</dbReference>
<proteinExistence type="inferred from homology"/>
<dbReference type="GO" id="GO:0016832">
    <property type="term" value="F:aldehyde-lyase activity"/>
    <property type="evidence" value="ECO:0007669"/>
    <property type="project" value="TreeGrafter"/>
</dbReference>
<reference evidence="6" key="1">
    <citation type="submission" date="2016-10" db="EMBL/GenBank/DDBJ databases">
        <authorList>
            <person name="Varghese N."/>
            <person name="Submissions S."/>
        </authorList>
    </citation>
    <scope>NUCLEOTIDE SEQUENCE [LARGE SCALE GENOMIC DNA]</scope>
    <source>
        <strain evidence="6">CGMCC 1.10369</strain>
    </source>
</reference>
<keyword evidence="3" id="KW-0456">Lyase</keyword>
<dbReference type="InterPro" id="IPR015813">
    <property type="entry name" value="Pyrv/PenolPyrv_kinase-like_dom"/>
</dbReference>
<sequence>MIESNKVKEKLKAGENTAGAIMGIYSPAIVEMLGHAGYDFIIIDDEHGAYSWSELEDMIRTARLVDLIPIVRTDYNPSSIQKVLDRGAYGIQIPMVNTKEDAELVVQRAKYPPAGRRGTAFSMRAAGYGYDSGKSFMDKSDDNILISVHIETPEAVKNFEEIVSVPGIDIAFIGPTDLSVNMGYKDGAGHPEVQEVINSLYTKSKKSGIHMGTIATSKEDLASAFEKGASFVSVVTTAMLKKNFDEVLRGAE</sequence>
<dbReference type="GO" id="GO:0005737">
    <property type="term" value="C:cytoplasm"/>
    <property type="evidence" value="ECO:0007669"/>
    <property type="project" value="TreeGrafter"/>
</dbReference>
<dbReference type="Gene3D" id="3.20.20.60">
    <property type="entry name" value="Phosphoenolpyruvate-binding domains"/>
    <property type="match status" value="1"/>
</dbReference>
<dbReference type="InterPro" id="IPR050251">
    <property type="entry name" value="HpcH-HpaI_aldolase"/>
</dbReference>
<dbReference type="STRING" id="745820.SAMN04488053_10656"/>
<dbReference type="SUPFAM" id="SSF51621">
    <property type="entry name" value="Phosphoenolpyruvate/pyruvate domain"/>
    <property type="match status" value="1"/>
</dbReference>
<keyword evidence="6" id="KW-1185">Reference proteome</keyword>
<evidence type="ECO:0000313" key="5">
    <source>
        <dbReference type="EMBL" id="SDO04580.1"/>
    </source>
</evidence>
<dbReference type="Proteomes" id="UP000198778">
    <property type="component" value="Unassembled WGS sequence"/>
</dbReference>
<dbReference type="PANTHER" id="PTHR30502:SF0">
    <property type="entry name" value="PHOSPHOENOLPYRUVATE CARBOXYLASE FAMILY PROTEIN"/>
    <property type="match status" value="1"/>
</dbReference>
<dbReference type="PANTHER" id="PTHR30502">
    <property type="entry name" value="2-KETO-3-DEOXY-L-RHAMNONATE ALDOLASE"/>
    <property type="match status" value="1"/>
</dbReference>
<feature type="domain" description="HpcH/HpaI aldolase/citrate lyase" evidence="4">
    <location>
        <begin position="26"/>
        <end position="235"/>
    </location>
</feature>
<evidence type="ECO:0000259" key="4">
    <source>
        <dbReference type="Pfam" id="PF03328"/>
    </source>
</evidence>
<dbReference type="GO" id="GO:0046872">
    <property type="term" value="F:metal ion binding"/>
    <property type="evidence" value="ECO:0007669"/>
    <property type="project" value="UniProtKB-KW"/>
</dbReference>
<protein>
    <submittedName>
        <fullName evidence="5">4-hydroxy-2-oxoheptanedioate aldolase</fullName>
    </submittedName>
</protein>
<organism evidence="5 6">
    <name type="scientific">Alkalicoccus daliensis</name>
    <dbReference type="NCBI Taxonomy" id="745820"/>
    <lineage>
        <taxon>Bacteria</taxon>
        <taxon>Bacillati</taxon>
        <taxon>Bacillota</taxon>
        <taxon>Bacilli</taxon>
        <taxon>Bacillales</taxon>
        <taxon>Bacillaceae</taxon>
        <taxon>Alkalicoccus</taxon>
    </lineage>
</organism>
<evidence type="ECO:0000256" key="2">
    <source>
        <dbReference type="ARBA" id="ARBA00022723"/>
    </source>
</evidence>
<dbReference type="AlphaFoldDB" id="A0A1H0GCJ2"/>
<gene>
    <name evidence="5" type="ORF">SAMN04488053_10656</name>
</gene>